<feature type="domain" description="Response regulatory" evidence="5">
    <location>
        <begin position="3"/>
        <end position="120"/>
    </location>
</feature>
<evidence type="ECO:0000313" key="6">
    <source>
        <dbReference type="EMBL" id="SKB73170.1"/>
    </source>
</evidence>
<evidence type="ECO:0000313" key="7">
    <source>
        <dbReference type="Proteomes" id="UP000189981"/>
    </source>
</evidence>
<dbReference type="PANTHER" id="PTHR43214">
    <property type="entry name" value="TWO-COMPONENT RESPONSE REGULATOR"/>
    <property type="match status" value="1"/>
</dbReference>
<dbReference type="InterPro" id="IPR011006">
    <property type="entry name" value="CheY-like_superfamily"/>
</dbReference>
<evidence type="ECO:0000259" key="5">
    <source>
        <dbReference type="PROSITE" id="PS50110"/>
    </source>
</evidence>
<dbReference type="PROSITE" id="PS50110">
    <property type="entry name" value="RESPONSE_REGULATORY"/>
    <property type="match status" value="1"/>
</dbReference>
<gene>
    <name evidence="6" type="ORF">SAMN05661099_2464</name>
</gene>
<dbReference type="SUPFAM" id="SSF46894">
    <property type="entry name" value="C-terminal effector domain of the bipartite response regulators"/>
    <property type="match status" value="1"/>
</dbReference>
<protein>
    <submittedName>
        <fullName evidence="6">DNA-binding response regulator, NarL/FixJ family, contains REC and HTH domains</fullName>
    </submittedName>
</protein>
<accession>A0A1T5DNJ5</accession>
<dbReference type="Pfam" id="PF00196">
    <property type="entry name" value="GerE"/>
    <property type="match status" value="1"/>
</dbReference>
<dbReference type="SUPFAM" id="SSF52172">
    <property type="entry name" value="CheY-like"/>
    <property type="match status" value="1"/>
</dbReference>
<dbReference type="STRING" id="572036.SAMN05661099_2464"/>
<organism evidence="6 7">
    <name type="scientific">Daejeonella lutea</name>
    <dbReference type="NCBI Taxonomy" id="572036"/>
    <lineage>
        <taxon>Bacteria</taxon>
        <taxon>Pseudomonadati</taxon>
        <taxon>Bacteroidota</taxon>
        <taxon>Sphingobacteriia</taxon>
        <taxon>Sphingobacteriales</taxon>
        <taxon>Sphingobacteriaceae</taxon>
        <taxon>Daejeonella</taxon>
    </lineage>
</organism>
<reference evidence="7" key="1">
    <citation type="submission" date="2017-02" db="EMBL/GenBank/DDBJ databases">
        <authorList>
            <person name="Varghese N."/>
            <person name="Submissions S."/>
        </authorList>
    </citation>
    <scope>NUCLEOTIDE SEQUENCE [LARGE SCALE GENOMIC DNA]</scope>
    <source>
        <strain evidence="7">DSM 22385</strain>
    </source>
</reference>
<dbReference type="GO" id="GO:0003677">
    <property type="term" value="F:DNA binding"/>
    <property type="evidence" value="ECO:0007669"/>
    <property type="project" value="UniProtKB-KW"/>
</dbReference>
<dbReference type="CDD" id="cd06170">
    <property type="entry name" value="LuxR_C_like"/>
    <property type="match status" value="1"/>
</dbReference>
<dbReference type="SMART" id="SM00421">
    <property type="entry name" value="HTH_LUXR"/>
    <property type="match status" value="1"/>
</dbReference>
<dbReference type="GO" id="GO:0006355">
    <property type="term" value="P:regulation of DNA-templated transcription"/>
    <property type="evidence" value="ECO:0007669"/>
    <property type="project" value="InterPro"/>
</dbReference>
<evidence type="ECO:0000256" key="2">
    <source>
        <dbReference type="ARBA" id="ARBA00023125"/>
    </source>
</evidence>
<dbReference type="Pfam" id="PF00072">
    <property type="entry name" value="Response_reg"/>
    <property type="match status" value="1"/>
</dbReference>
<evidence type="ECO:0000259" key="4">
    <source>
        <dbReference type="PROSITE" id="PS50043"/>
    </source>
</evidence>
<dbReference type="GO" id="GO:0000160">
    <property type="term" value="P:phosphorelay signal transduction system"/>
    <property type="evidence" value="ECO:0007669"/>
    <property type="project" value="InterPro"/>
</dbReference>
<dbReference type="InterPro" id="IPR058245">
    <property type="entry name" value="NreC/VraR/RcsB-like_REC"/>
</dbReference>
<evidence type="ECO:0000256" key="3">
    <source>
        <dbReference type="PROSITE-ProRule" id="PRU00169"/>
    </source>
</evidence>
<name>A0A1T5DNJ5_9SPHI</name>
<evidence type="ECO:0000256" key="1">
    <source>
        <dbReference type="ARBA" id="ARBA00022553"/>
    </source>
</evidence>
<dbReference type="CDD" id="cd17535">
    <property type="entry name" value="REC_NarL-like"/>
    <property type="match status" value="1"/>
</dbReference>
<dbReference type="Proteomes" id="UP000189981">
    <property type="component" value="Unassembled WGS sequence"/>
</dbReference>
<dbReference type="InterPro" id="IPR000792">
    <property type="entry name" value="Tscrpt_reg_LuxR_C"/>
</dbReference>
<dbReference type="EMBL" id="FUYR01000002">
    <property type="protein sequence ID" value="SKB73170.1"/>
    <property type="molecule type" value="Genomic_DNA"/>
</dbReference>
<feature type="domain" description="HTH luxR-type" evidence="4">
    <location>
        <begin position="146"/>
        <end position="211"/>
    </location>
</feature>
<dbReference type="SMART" id="SM00448">
    <property type="entry name" value="REC"/>
    <property type="match status" value="1"/>
</dbReference>
<keyword evidence="1 3" id="KW-0597">Phosphoprotein</keyword>
<sequence>MYYVTLIDDHELIRQGLSSLISSFSNFRVLFEAGSGRDFIAKLKPSALPHLVLMDVTMPDMDGYETCNWLRVNYPSVKVIALSVMDDEESIIRMLKSGAKGYLLKNTNPAELQTAMESVMERGYHFNDLVSNKVIKNINDSGKPGKEKNEVHLTDREVAFLKLACTEMSYKEIGLEMNVSSRTVETFRDNLFAKLELKTRVGLVLYAIKRKIVEF</sequence>
<dbReference type="RefSeq" id="WP_079702968.1">
    <property type="nucleotide sequence ID" value="NZ_FUYR01000002.1"/>
</dbReference>
<proteinExistence type="predicted"/>
<dbReference type="InterPro" id="IPR039420">
    <property type="entry name" value="WalR-like"/>
</dbReference>
<dbReference type="AlphaFoldDB" id="A0A1T5DNJ5"/>
<keyword evidence="7" id="KW-1185">Reference proteome</keyword>
<dbReference type="PANTHER" id="PTHR43214:SF37">
    <property type="entry name" value="TRANSCRIPTIONAL REGULATORY PROTEIN YDFI"/>
    <property type="match status" value="1"/>
</dbReference>
<dbReference type="PROSITE" id="PS50043">
    <property type="entry name" value="HTH_LUXR_2"/>
    <property type="match status" value="1"/>
</dbReference>
<keyword evidence="2 6" id="KW-0238">DNA-binding</keyword>
<dbReference type="OrthoDB" id="9797341at2"/>
<dbReference type="InterPro" id="IPR016032">
    <property type="entry name" value="Sig_transdc_resp-reg_C-effctor"/>
</dbReference>
<dbReference type="Gene3D" id="3.40.50.2300">
    <property type="match status" value="1"/>
</dbReference>
<feature type="modified residue" description="4-aspartylphosphate" evidence="3">
    <location>
        <position position="55"/>
    </location>
</feature>
<dbReference type="InterPro" id="IPR001789">
    <property type="entry name" value="Sig_transdc_resp-reg_receiver"/>
</dbReference>